<feature type="transmembrane region" description="Helical" evidence="1">
    <location>
        <begin position="22"/>
        <end position="42"/>
    </location>
</feature>
<keyword evidence="1" id="KW-1133">Transmembrane helix</keyword>
<keyword evidence="3" id="KW-1185">Reference proteome</keyword>
<protein>
    <submittedName>
        <fullName evidence="2">Uncharacterized protein</fullName>
    </submittedName>
</protein>
<dbReference type="Proteomes" id="UP001055439">
    <property type="component" value="Chromosome 7"/>
</dbReference>
<sequence length="74" mass="8819">MCITYGELVSVSLEFSGRWCSFYFAQVFSFFFFLSYFHYLWLRETLRSCIFPHIAIPPRGLGLLFVVHFFSVML</sequence>
<organism evidence="2 3">
    <name type="scientific">Musa troglodytarum</name>
    <name type="common">fe'i banana</name>
    <dbReference type="NCBI Taxonomy" id="320322"/>
    <lineage>
        <taxon>Eukaryota</taxon>
        <taxon>Viridiplantae</taxon>
        <taxon>Streptophyta</taxon>
        <taxon>Embryophyta</taxon>
        <taxon>Tracheophyta</taxon>
        <taxon>Spermatophyta</taxon>
        <taxon>Magnoliopsida</taxon>
        <taxon>Liliopsida</taxon>
        <taxon>Zingiberales</taxon>
        <taxon>Musaceae</taxon>
        <taxon>Musa</taxon>
    </lineage>
</organism>
<dbReference type="EMBL" id="CP097509">
    <property type="protein sequence ID" value="URE20108.1"/>
    <property type="molecule type" value="Genomic_DNA"/>
</dbReference>
<proteinExistence type="predicted"/>
<evidence type="ECO:0000313" key="2">
    <source>
        <dbReference type="EMBL" id="URE20108.1"/>
    </source>
</evidence>
<name>A0A9E7KGV7_9LILI</name>
<reference evidence="2" key="1">
    <citation type="submission" date="2022-05" db="EMBL/GenBank/DDBJ databases">
        <title>The Musa troglodytarum L. genome provides insights into the mechanism of non-climacteric behaviour and enrichment of carotenoids.</title>
        <authorList>
            <person name="Wang J."/>
        </authorList>
    </citation>
    <scope>NUCLEOTIDE SEQUENCE</scope>
    <source>
        <tissue evidence="2">Leaf</tissue>
    </source>
</reference>
<keyword evidence="1" id="KW-0472">Membrane</keyword>
<gene>
    <name evidence="2" type="ORF">MUK42_35520</name>
</gene>
<accession>A0A9E7KGV7</accession>
<evidence type="ECO:0000256" key="1">
    <source>
        <dbReference type="SAM" id="Phobius"/>
    </source>
</evidence>
<evidence type="ECO:0000313" key="3">
    <source>
        <dbReference type="Proteomes" id="UP001055439"/>
    </source>
</evidence>
<feature type="transmembrane region" description="Helical" evidence="1">
    <location>
        <begin position="54"/>
        <end position="73"/>
    </location>
</feature>
<dbReference type="AlphaFoldDB" id="A0A9E7KGV7"/>
<keyword evidence="1" id="KW-0812">Transmembrane</keyword>